<dbReference type="PANTHER" id="PTHR33164:SF101">
    <property type="entry name" value="TRANSCRIPTIONAL REPRESSOR MPRA"/>
    <property type="match status" value="1"/>
</dbReference>
<dbReference type="InterPro" id="IPR011991">
    <property type="entry name" value="ArsR-like_HTH"/>
</dbReference>
<dbReference type="PRINTS" id="PR00598">
    <property type="entry name" value="HTHMARR"/>
</dbReference>
<reference evidence="5 6" key="1">
    <citation type="submission" date="2024-04" db="EMBL/GenBank/DDBJ databases">
        <title>WGS of bacteria from Torrens River.</title>
        <authorList>
            <person name="Wyrsch E.R."/>
            <person name="Drigo B."/>
        </authorList>
    </citation>
    <scope>NUCLEOTIDE SEQUENCE [LARGE SCALE GENOMIC DNA]</scope>
    <source>
        <strain evidence="5 6">TWI391</strain>
    </source>
</reference>
<dbReference type="SUPFAM" id="SSF46785">
    <property type="entry name" value="Winged helix' DNA-binding domain"/>
    <property type="match status" value="1"/>
</dbReference>
<dbReference type="PANTHER" id="PTHR33164">
    <property type="entry name" value="TRANSCRIPTIONAL REGULATOR, MARR FAMILY"/>
    <property type="match status" value="1"/>
</dbReference>
<evidence type="ECO:0000259" key="4">
    <source>
        <dbReference type="PROSITE" id="PS50995"/>
    </source>
</evidence>
<keyword evidence="1" id="KW-0805">Transcription regulation</keyword>
<organism evidence="5 6">
    <name type="scientific">Sphingobacterium kitahiroshimense</name>
    <dbReference type="NCBI Taxonomy" id="470446"/>
    <lineage>
        <taxon>Bacteria</taxon>
        <taxon>Pseudomonadati</taxon>
        <taxon>Bacteroidota</taxon>
        <taxon>Sphingobacteriia</taxon>
        <taxon>Sphingobacteriales</taxon>
        <taxon>Sphingobacteriaceae</taxon>
        <taxon>Sphingobacterium</taxon>
    </lineage>
</organism>
<evidence type="ECO:0000256" key="2">
    <source>
        <dbReference type="ARBA" id="ARBA00023125"/>
    </source>
</evidence>
<evidence type="ECO:0000313" key="5">
    <source>
        <dbReference type="EMBL" id="MEN5379750.1"/>
    </source>
</evidence>
<dbReference type="Proteomes" id="UP001409291">
    <property type="component" value="Unassembled WGS sequence"/>
</dbReference>
<dbReference type="Pfam" id="PF12802">
    <property type="entry name" value="MarR_2"/>
    <property type="match status" value="1"/>
</dbReference>
<dbReference type="InterPro" id="IPR039422">
    <property type="entry name" value="MarR/SlyA-like"/>
</dbReference>
<feature type="domain" description="HTH marR-type" evidence="4">
    <location>
        <begin position="1"/>
        <end position="136"/>
    </location>
</feature>
<keyword evidence="2" id="KW-0238">DNA-binding</keyword>
<gene>
    <name evidence="5" type="ORF">ABE541_20960</name>
</gene>
<dbReference type="PROSITE" id="PS01117">
    <property type="entry name" value="HTH_MARR_1"/>
    <property type="match status" value="1"/>
</dbReference>
<dbReference type="InterPro" id="IPR000835">
    <property type="entry name" value="HTH_MarR-typ"/>
</dbReference>
<name>A0ABV0BYV8_9SPHI</name>
<dbReference type="InterPro" id="IPR036388">
    <property type="entry name" value="WH-like_DNA-bd_sf"/>
</dbReference>
<evidence type="ECO:0000313" key="6">
    <source>
        <dbReference type="Proteomes" id="UP001409291"/>
    </source>
</evidence>
<accession>A0ABV0BYV8</accession>
<evidence type="ECO:0000256" key="3">
    <source>
        <dbReference type="ARBA" id="ARBA00023163"/>
    </source>
</evidence>
<keyword evidence="6" id="KW-1185">Reference proteome</keyword>
<dbReference type="InterPro" id="IPR036390">
    <property type="entry name" value="WH_DNA-bd_sf"/>
</dbReference>
<dbReference type="EMBL" id="JBDJNQ010000011">
    <property type="protein sequence ID" value="MEN5379750.1"/>
    <property type="molecule type" value="Genomic_DNA"/>
</dbReference>
<evidence type="ECO:0000256" key="1">
    <source>
        <dbReference type="ARBA" id="ARBA00023015"/>
    </source>
</evidence>
<dbReference type="SMART" id="SM00347">
    <property type="entry name" value="HTH_MARR"/>
    <property type="match status" value="1"/>
</dbReference>
<keyword evidence="3" id="KW-0804">Transcription</keyword>
<protein>
    <submittedName>
        <fullName evidence="5">MarR family transcriptional regulator</fullName>
    </submittedName>
</protein>
<dbReference type="RefSeq" id="WP_132771389.1">
    <property type="nucleotide sequence ID" value="NZ_JAOQNK010000001.1"/>
</dbReference>
<dbReference type="InterPro" id="IPR023187">
    <property type="entry name" value="Tscrpt_reg_MarR-type_CS"/>
</dbReference>
<proteinExistence type="predicted"/>
<dbReference type="PROSITE" id="PS50995">
    <property type="entry name" value="HTH_MARR_2"/>
    <property type="match status" value="1"/>
</dbReference>
<dbReference type="CDD" id="cd00090">
    <property type="entry name" value="HTH_ARSR"/>
    <property type="match status" value="1"/>
</dbReference>
<dbReference type="Gene3D" id="1.10.10.10">
    <property type="entry name" value="Winged helix-like DNA-binding domain superfamily/Winged helix DNA-binding domain"/>
    <property type="match status" value="1"/>
</dbReference>
<sequence length="139" mass="16022">MKKIEKEFFTVFTDFQCFILANMNKGDYIGITATHYNIIEFVYRKKDATAKQIAVALNVSQAAISKQLKFLIQNELLKQIQSEVDRRNYILTATDNGKFIVDNSETFRKNLTKQFSSNLSANELITFTSLLKKALEDHK</sequence>
<comment type="caution">
    <text evidence="5">The sequence shown here is derived from an EMBL/GenBank/DDBJ whole genome shotgun (WGS) entry which is preliminary data.</text>
</comment>